<feature type="region of interest" description="Disordered" evidence="1">
    <location>
        <begin position="300"/>
        <end position="324"/>
    </location>
</feature>
<feature type="compositionally biased region" description="Basic and acidic residues" evidence="1">
    <location>
        <begin position="314"/>
        <end position="324"/>
    </location>
</feature>
<comment type="caution">
    <text evidence="3">The sequence shown here is derived from an EMBL/GenBank/DDBJ whole genome shotgun (WGS) entry which is preliminary data.</text>
</comment>
<feature type="domain" description="Band 7" evidence="2">
    <location>
        <begin position="84"/>
        <end position="227"/>
    </location>
</feature>
<reference evidence="3 4" key="1">
    <citation type="journal article" date="2019" name="Sci. Rep.">
        <title>Comparative genomics of chytrid fungi reveal insights into the obligate biotrophic and pathogenic lifestyle of Synchytrium endobioticum.</title>
        <authorList>
            <person name="van de Vossenberg B.T.L.H."/>
            <person name="Warris S."/>
            <person name="Nguyen H.D.T."/>
            <person name="van Gent-Pelzer M.P.E."/>
            <person name="Joly D.L."/>
            <person name="van de Geest H.C."/>
            <person name="Bonants P.J.M."/>
            <person name="Smith D.S."/>
            <person name="Levesque C.A."/>
            <person name="van der Lee T.A.J."/>
        </authorList>
    </citation>
    <scope>NUCLEOTIDE SEQUENCE [LARGE SCALE GENOMIC DNA]</scope>
    <source>
        <strain evidence="3 4">CBS 675.73</strain>
    </source>
</reference>
<evidence type="ECO:0000256" key="1">
    <source>
        <dbReference type="SAM" id="MobiDB-lite"/>
    </source>
</evidence>
<accession>A0A507FF40</accession>
<dbReference type="Gene3D" id="3.30.479.30">
    <property type="entry name" value="Band 7 domain"/>
    <property type="match status" value="1"/>
</dbReference>
<keyword evidence="4" id="KW-1185">Reference proteome</keyword>
<sequence length="324" mass="35096">MRSISSLTSLVARQNRSRAVAAFAQIRHSHGLVVPYTHVAVTPFVNGVPSEQVRELHPVEKKWDFWTSSDAFLGAKPTVWGLTQVPYGEVWVLENGSVLKEGNHICLPSKVKAVKNIHTVSFGVVSPALKSQDGVSVNAYAVVYIKVTDAVKSALYVDPESNNFDSERAAAKVVKRTLEQNVATLSVGSSGSLLDSAASALAQKVESALKAKSADYGIEVEGVEIRGAFPASLNIPDRLRALDPPLLLDDQAGHGLAADYWTSVLTPAFFQKYKYGSRKEVVTPAAVSLEWSIPSPPDYHHFNELPRQNSEPASDDKKKLAAAH</sequence>
<gene>
    <name evidence="3" type="ORF">CcCBS67573_g03770</name>
</gene>
<organism evidence="3 4">
    <name type="scientific">Chytriomyces confervae</name>
    <dbReference type="NCBI Taxonomy" id="246404"/>
    <lineage>
        <taxon>Eukaryota</taxon>
        <taxon>Fungi</taxon>
        <taxon>Fungi incertae sedis</taxon>
        <taxon>Chytridiomycota</taxon>
        <taxon>Chytridiomycota incertae sedis</taxon>
        <taxon>Chytridiomycetes</taxon>
        <taxon>Chytridiales</taxon>
        <taxon>Chytriomycetaceae</taxon>
        <taxon>Chytriomyces</taxon>
    </lineage>
</organism>
<dbReference type="SUPFAM" id="SSF117892">
    <property type="entry name" value="Band 7/SPFH domain"/>
    <property type="match status" value="1"/>
</dbReference>
<protein>
    <recommendedName>
        <fullName evidence="2">Band 7 domain-containing protein</fullName>
    </recommendedName>
</protein>
<dbReference type="InterPro" id="IPR001107">
    <property type="entry name" value="Band_7"/>
</dbReference>
<evidence type="ECO:0000313" key="3">
    <source>
        <dbReference type="EMBL" id="TPX74969.1"/>
    </source>
</evidence>
<dbReference type="Pfam" id="PF01145">
    <property type="entry name" value="Band_7"/>
    <property type="match status" value="1"/>
</dbReference>
<dbReference type="AlphaFoldDB" id="A0A507FF40"/>
<proteinExistence type="predicted"/>
<dbReference type="Proteomes" id="UP000320333">
    <property type="component" value="Unassembled WGS sequence"/>
</dbReference>
<dbReference type="EMBL" id="QEAP01000101">
    <property type="protein sequence ID" value="TPX74969.1"/>
    <property type="molecule type" value="Genomic_DNA"/>
</dbReference>
<dbReference type="InterPro" id="IPR036013">
    <property type="entry name" value="Band_7/SPFH_dom_sf"/>
</dbReference>
<evidence type="ECO:0000313" key="4">
    <source>
        <dbReference type="Proteomes" id="UP000320333"/>
    </source>
</evidence>
<evidence type="ECO:0000259" key="2">
    <source>
        <dbReference type="Pfam" id="PF01145"/>
    </source>
</evidence>
<dbReference type="OrthoDB" id="2097941at2759"/>
<name>A0A507FF40_9FUNG</name>